<evidence type="ECO:0000259" key="2">
    <source>
        <dbReference type="Pfam" id="PF00109"/>
    </source>
</evidence>
<feature type="region of interest" description="Disordered" evidence="1">
    <location>
        <begin position="176"/>
        <end position="270"/>
    </location>
</feature>
<feature type="compositionally biased region" description="Pro residues" evidence="1">
    <location>
        <begin position="31"/>
        <end position="40"/>
    </location>
</feature>
<feature type="compositionally biased region" description="Pro residues" evidence="1">
    <location>
        <begin position="250"/>
        <end position="270"/>
    </location>
</feature>
<feature type="compositionally biased region" description="Low complexity" evidence="1">
    <location>
        <begin position="217"/>
        <end position="249"/>
    </location>
</feature>
<feature type="region of interest" description="Disordered" evidence="1">
    <location>
        <begin position="20"/>
        <end position="82"/>
    </location>
</feature>
<dbReference type="RefSeq" id="WP_197992456.1">
    <property type="nucleotide sequence ID" value="NZ_JACYXC010000002.1"/>
</dbReference>
<dbReference type="InterPro" id="IPR014030">
    <property type="entry name" value="Ketoacyl_synth_N"/>
</dbReference>
<dbReference type="Gene3D" id="3.40.47.10">
    <property type="match status" value="1"/>
</dbReference>
<dbReference type="Pfam" id="PF00109">
    <property type="entry name" value="ketoacyl-synt"/>
    <property type="match status" value="1"/>
</dbReference>
<keyword evidence="4" id="KW-1185">Reference proteome</keyword>
<evidence type="ECO:0000313" key="4">
    <source>
        <dbReference type="Proteomes" id="UP000807371"/>
    </source>
</evidence>
<organism evidence="3 4">
    <name type="scientific">Streptomyces pactum</name>
    <dbReference type="NCBI Taxonomy" id="68249"/>
    <lineage>
        <taxon>Bacteria</taxon>
        <taxon>Bacillati</taxon>
        <taxon>Actinomycetota</taxon>
        <taxon>Actinomycetes</taxon>
        <taxon>Kitasatosporales</taxon>
        <taxon>Streptomycetaceae</taxon>
        <taxon>Streptomyces</taxon>
    </lineage>
</organism>
<dbReference type="SUPFAM" id="SSF53901">
    <property type="entry name" value="Thiolase-like"/>
    <property type="match status" value="1"/>
</dbReference>
<dbReference type="EMBL" id="JACYXC010000002">
    <property type="protein sequence ID" value="MBH5338668.1"/>
    <property type="molecule type" value="Genomic_DNA"/>
</dbReference>
<feature type="compositionally biased region" description="Basic and acidic residues" evidence="1">
    <location>
        <begin position="43"/>
        <end position="52"/>
    </location>
</feature>
<accession>A0ABS0NTY4</accession>
<feature type="compositionally biased region" description="Basic and acidic residues" evidence="1">
    <location>
        <begin position="60"/>
        <end position="82"/>
    </location>
</feature>
<sequence length="270" mass="28203">MTNSEENRATAYGRPADLVAVIGSSGGFPGAPHPASPAPGTPRGDEDQRAGGEDPAADGTGHRTPGDRAPRTPGDGDRYTEDRFEAAFFGLSDAEAAAATPGARLATELGWTALEHAGLIPRQITPERTVLHIGAAEPGATDLLGRVLGTPAPAGITGPSMTDAVTRAVRDLLDHRADLASRRRRPPRPRHHRLLRDRPRHRAGRSRPPPRRRPARTARSATPAAPAARCWSSNASPTRCATATASPACCGPPAPAPPPGRPRPPAPPPR</sequence>
<feature type="compositionally biased region" description="Basic residues" evidence="1">
    <location>
        <begin position="182"/>
        <end position="216"/>
    </location>
</feature>
<name>A0ABS0NTY4_9ACTN</name>
<feature type="domain" description="Beta-ketoacyl synthase-like N-terminal" evidence="2">
    <location>
        <begin position="19"/>
        <end position="136"/>
    </location>
</feature>
<dbReference type="InterPro" id="IPR016039">
    <property type="entry name" value="Thiolase-like"/>
</dbReference>
<evidence type="ECO:0000256" key="1">
    <source>
        <dbReference type="SAM" id="MobiDB-lite"/>
    </source>
</evidence>
<proteinExistence type="predicted"/>
<reference evidence="3 4" key="1">
    <citation type="submission" date="2020-09" db="EMBL/GenBank/DDBJ databases">
        <title>Biosynthesis of the nuclear factor of activated T cells inhibitor NFAT-133 and its congeners in Streptomyces pactum.</title>
        <authorList>
            <person name="Zhou W."/>
            <person name="Posri P."/>
            <person name="Abugrain M.E."/>
            <person name="Weisberg A.J."/>
            <person name="Chang J.H."/>
            <person name="Mahmud T."/>
        </authorList>
    </citation>
    <scope>NUCLEOTIDE SEQUENCE [LARGE SCALE GENOMIC DNA]</scope>
    <source>
        <strain evidence="3 4">ATCC 27456</strain>
    </source>
</reference>
<protein>
    <recommendedName>
        <fullName evidence="2">Beta-ketoacyl synthase-like N-terminal domain-containing protein</fullName>
    </recommendedName>
</protein>
<dbReference type="Proteomes" id="UP000807371">
    <property type="component" value="Unassembled WGS sequence"/>
</dbReference>
<gene>
    <name evidence="3" type="ORF">IHE55_29345</name>
</gene>
<comment type="caution">
    <text evidence="3">The sequence shown here is derived from an EMBL/GenBank/DDBJ whole genome shotgun (WGS) entry which is preliminary data.</text>
</comment>
<evidence type="ECO:0000313" key="3">
    <source>
        <dbReference type="EMBL" id="MBH5338668.1"/>
    </source>
</evidence>